<dbReference type="PANTHER" id="PTHR14969:SF13">
    <property type="entry name" value="AT30094P"/>
    <property type="match status" value="1"/>
</dbReference>
<dbReference type="Gene3D" id="1.20.144.10">
    <property type="entry name" value="Phosphatidic acid phosphatase type 2/haloperoxidase"/>
    <property type="match status" value="1"/>
</dbReference>
<feature type="transmembrane region" description="Helical" evidence="1">
    <location>
        <begin position="31"/>
        <end position="54"/>
    </location>
</feature>
<sequence length="201" mass="22859">MSRTSSKQSKLIQFDAEISRKLLLNSSNIRLLFLLVEWSVHGIPWLILSGFGVLFAIRWNAAQKTQWQWCVLLFGIVLDLALIGISKITVQRARPPYNTDDQVYEAPVADKFSFPSGHSSRAAMLTVMGLTFLDPSHTFLRFLAVLFPFFLGYSRIAMGRHYFFDVVGGLTLGYFEGQLALLLPEQVPELLRSYFPFIFEA</sequence>
<dbReference type="SMART" id="SM00014">
    <property type="entry name" value="acidPPc"/>
    <property type="match status" value="1"/>
</dbReference>
<evidence type="ECO:0000313" key="3">
    <source>
        <dbReference type="Proteomes" id="UP000492821"/>
    </source>
</evidence>
<keyword evidence="1" id="KW-0812">Transmembrane</keyword>
<accession>A0A7E4ZQY8</accession>
<evidence type="ECO:0000313" key="4">
    <source>
        <dbReference type="WBParaSite" id="Pan_g11895.t1"/>
    </source>
</evidence>
<keyword evidence="1" id="KW-1133">Transmembrane helix</keyword>
<dbReference type="WBParaSite" id="Pan_g11895.t1">
    <property type="protein sequence ID" value="Pan_g11895.t1"/>
    <property type="gene ID" value="Pan_g11895"/>
</dbReference>
<dbReference type="InterPro" id="IPR000326">
    <property type="entry name" value="PAP2/HPO"/>
</dbReference>
<name>A0A7E4ZQY8_PANRE</name>
<keyword evidence="3" id="KW-1185">Reference proteome</keyword>
<dbReference type="InterPro" id="IPR036938">
    <property type="entry name" value="PAP2/HPO_sf"/>
</dbReference>
<feature type="transmembrane region" description="Helical" evidence="1">
    <location>
        <begin position="66"/>
        <end position="85"/>
    </location>
</feature>
<dbReference type="PANTHER" id="PTHR14969">
    <property type="entry name" value="SPHINGOSINE-1-PHOSPHATE PHOSPHOHYDROLASE"/>
    <property type="match status" value="1"/>
</dbReference>
<dbReference type="SUPFAM" id="SSF48317">
    <property type="entry name" value="Acid phosphatase/Vanadium-dependent haloperoxidase"/>
    <property type="match status" value="1"/>
</dbReference>
<reference evidence="4" key="2">
    <citation type="submission" date="2020-10" db="UniProtKB">
        <authorList>
            <consortium name="WormBaseParasite"/>
        </authorList>
    </citation>
    <scope>IDENTIFICATION</scope>
</reference>
<organism evidence="3 4">
    <name type="scientific">Panagrellus redivivus</name>
    <name type="common">Microworm</name>
    <dbReference type="NCBI Taxonomy" id="6233"/>
    <lineage>
        <taxon>Eukaryota</taxon>
        <taxon>Metazoa</taxon>
        <taxon>Ecdysozoa</taxon>
        <taxon>Nematoda</taxon>
        <taxon>Chromadorea</taxon>
        <taxon>Rhabditida</taxon>
        <taxon>Tylenchina</taxon>
        <taxon>Panagrolaimomorpha</taxon>
        <taxon>Panagrolaimoidea</taxon>
        <taxon>Panagrolaimidae</taxon>
        <taxon>Panagrellus</taxon>
    </lineage>
</organism>
<evidence type="ECO:0000256" key="1">
    <source>
        <dbReference type="SAM" id="Phobius"/>
    </source>
</evidence>
<dbReference type="Pfam" id="PF01569">
    <property type="entry name" value="PAP2"/>
    <property type="match status" value="1"/>
</dbReference>
<dbReference type="GO" id="GO:0042392">
    <property type="term" value="F:sphingosine-1-phosphate phosphatase activity"/>
    <property type="evidence" value="ECO:0007669"/>
    <property type="project" value="TreeGrafter"/>
</dbReference>
<evidence type="ECO:0000259" key="2">
    <source>
        <dbReference type="SMART" id="SM00014"/>
    </source>
</evidence>
<dbReference type="Proteomes" id="UP000492821">
    <property type="component" value="Unassembled WGS sequence"/>
</dbReference>
<keyword evidence="1" id="KW-0472">Membrane</keyword>
<reference evidence="3" key="1">
    <citation type="journal article" date="2013" name="Genetics">
        <title>The draft genome and transcriptome of Panagrellus redivivus are shaped by the harsh demands of a free-living lifestyle.</title>
        <authorList>
            <person name="Srinivasan J."/>
            <person name="Dillman A.R."/>
            <person name="Macchietto M.G."/>
            <person name="Heikkinen L."/>
            <person name="Lakso M."/>
            <person name="Fracchia K.M."/>
            <person name="Antoshechkin I."/>
            <person name="Mortazavi A."/>
            <person name="Wong G."/>
            <person name="Sternberg P.W."/>
        </authorList>
    </citation>
    <scope>NUCLEOTIDE SEQUENCE [LARGE SCALE GENOMIC DNA]</scope>
    <source>
        <strain evidence="3">MT8872</strain>
    </source>
</reference>
<protein>
    <submittedName>
        <fullName evidence="4">AcidPPc domain-containing protein</fullName>
    </submittedName>
</protein>
<feature type="transmembrane region" description="Helical" evidence="1">
    <location>
        <begin position="138"/>
        <end position="156"/>
    </location>
</feature>
<dbReference type="AlphaFoldDB" id="A0A7E4ZQY8"/>
<feature type="domain" description="Phosphatidic acid phosphatase type 2/haloperoxidase" evidence="2">
    <location>
        <begin position="69"/>
        <end position="181"/>
    </location>
</feature>
<proteinExistence type="predicted"/>